<comment type="subcellular location">
    <subcellularLocation>
        <location evidence="3">Cytoplasm</location>
    </subcellularLocation>
</comment>
<evidence type="ECO:0000256" key="3">
    <source>
        <dbReference type="HAMAP-Rule" id="MF_00528"/>
    </source>
</evidence>
<comment type="similarity">
    <text evidence="3">Belongs to the Maf family.</text>
</comment>
<keyword evidence="5" id="KW-1185">Reference proteome</keyword>
<evidence type="ECO:0000313" key="5">
    <source>
        <dbReference type="Proteomes" id="UP000273119"/>
    </source>
</evidence>
<dbReference type="InterPro" id="IPR029001">
    <property type="entry name" value="ITPase-like_fam"/>
</dbReference>
<dbReference type="Gene3D" id="3.90.950.10">
    <property type="match status" value="1"/>
</dbReference>
<dbReference type="GO" id="GO:0047429">
    <property type="term" value="F:nucleoside triphosphate diphosphatase activity"/>
    <property type="evidence" value="ECO:0007669"/>
    <property type="project" value="UniProtKB-EC"/>
</dbReference>
<comment type="function">
    <text evidence="3">Nucleoside triphosphate pyrophosphatase. May have a dual role in cell division arrest and in preventing the incorporation of modified nucleotides into cellular nucleic acids.</text>
</comment>
<comment type="caution">
    <text evidence="4">The sequence shown here is derived from an EMBL/GenBank/DDBJ whole genome shotgun (WGS) entry which is preliminary data.</text>
</comment>
<keyword evidence="3" id="KW-0963">Cytoplasm</keyword>
<dbReference type="PANTHER" id="PTHR43213:SF5">
    <property type="entry name" value="BIFUNCTIONAL DTTP_UTP PYROPHOSPHATASE_METHYLTRANSFERASE PROTEIN-RELATED"/>
    <property type="match status" value="1"/>
</dbReference>
<dbReference type="NCBIfam" id="TIGR00172">
    <property type="entry name" value="maf"/>
    <property type="match status" value="1"/>
</dbReference>
<protein>
    <recommendedName>
        <fullName evidence="3">Nucleoside triphosphate pyrophosphatase</fullName>
        <ecNumber evidence="3">3.6.1.9</ecNumber>
    </recommendedName>
    <alternativeName>
        <fullName evidence="3">Nucleotide pyrophosphatase</fullName>
        <shortName evidence="3">Nucleotide PPase</shortName>
    </alternativeName>
</protein>
<feature type="active site" description="Proton acceptor" evidence="3">
    <location>
        <position position="82"/>
    </location>
</feature>
<comment type="catalytic activity">
    <reaction evidence="3">
        <text>a ribonucleoside 5'-triphosphate + H2O = a ribonucleoside 5'-phosphate + diphosphate + H(+)</text>
        <dbReference type="Rhea" id="RHEA:23996"/>
        <dbReference type="ChEBI" id="CHEBI:15377"/>
        <dbReference type="ChEBI" id="CHEBI:15378"/>
        <dbReference type="ChEBI" id="CHEBI:33019"/>
        <dbReference type="ChEBI" id="CHEBI:58043"/>
        <dbReference type="ChEBI" id="CHEBI:61557"/>
        <dbReference type="EC" id="3.6.1.9"/>
    </reaction>
</comment>
<gene>
    <name evidence="4" type="primary">maf</name>
    <name evidence="4" type="ORF">DWQ67_06095</name>
</gene>
<name>A0A496PJJ9_9MICC</name>
<comment type="cofactor">
    <cofactor evidence="1 3">
        <name>a divalent metal cation</name>
        <dbReference type="ChEBI" id="CHEBI:60240"/>
    </cofactor>
</comment>
<dbReference type="PIRSF" id="PIRSF006305">
    <property type="entry name" value="Maf"/>
    <property type="match status" value="1"/>
</dbReference>
<dbReference type="Proteomes" id="UP000273119">
    <property type="component" value="Unassembled WGS sequence"/>
</dbReference>
<evidence type="ECO:0000256" key="2">
    <source>
        <dbReference type="ARBA" id="ARBA00022801"/>
    </source>
</evidence>
<dbReference type="HAMAP" id="MF_00528">
    <property type="entry name" value="Maf"/>
    <property type="match status" value="1"/>
</dbReference>
<reference evidence="4 5" key="1">
    <citation type="submission" date="2018-07" db="EMBL/GenBank/DDBJ databases">
        <title>Arthrobacter sp. nov., isolated from raw cow's milk with high bacterial count.</title>
        <authorList>
            <person name="Hahne J."/>
            <person name="Isele D."/>
            <person name="Lipski A."/>
        </authorList>
    </citation>
    <scope>NUCLEOTIDE SEQUENCE [LARGE SCALE GENOMIC DNA]</scope>
    <source>
        <strain evidence="4 5">JZ R-183</strain>
    </source>
</reference>
<evidence type="ECO:0000313" key="4">
    <source>
        <dbReference type="EMBL" id="RKW70681.1"/>
    </source>
</evidence>
<dbReference type="InterPro" id="IPR003697">
    <property type="entry name" value="Maf-like"/>
</dbReference>
<dbReference type="EC" id="3.6.1.9" evidence="3"/>
<comment type="caution">
    <text evidence="3">Lacks conserved residue(s) required for the propagation of feature annotation.</text>
</comment>
<accession>A0A496PJJ9</accession>
<proteinExistence type="inferred from homology"/>
<keyword evidence="3" id="KW-0546">Nucleotide metabolism</keyword>
<dbReference type="RefSeq" id="WP_121484706.1">
    <property type="nucleotide sequence ID" value="NZ_QQXL01000003.1"/>
</dbReference>
<comment type="catalytic activity">
    <reaction evidence="3">
        <text>a 2'-deoxyribonucleoside 5'-triphosphate + H2O = a 2'-deoxyribonucleoside 5'-phosphate + diphosphate + H(+)</text>
        <dbReference type="Rhea" id="RHEA:44644"/>
        <dbReference type="ChEBI" id="CHEBI:15377"/>
        <dbReference type="ChEBI" id="CHEBI:15378"/>
        <dbReference type="ChEBI" id="CHEBI:33019"/>
        <dbReference type="ChEBI" id="CHEBI:61560"/>
        <dbReference type="ChEBI" id="CHEBI:65317"/>
        <dbReference type="EC" id="3.6.1.9"/>
    </reaction>
</comment>
<dbReference type="CDD" id="cd00555">
    <property type="entry name" value="Maf"/>
    <property type="match status" value="1"/>
</dbReference>
<dbReference type="GO" id="GO:0005737">
    <property type="term" value="C:cytoplasm"/>
    <property type="evidence" value="ECO:0007669"/>
    <property type="project" value="UniProtKB-SubCell"/>
</dbReference>
<dbReference type="SUPFAM" id="SSF52972">
    <property type="entry name" value="ITPase-like"/>
    <property type="match status" value="1"/>
</dbReference>
<dbReference type="AlphaFoldDB" id="A0A496PJJ9"/>
<evidence type="ECO:0000256" key="1">
    <source>
        <dbReference type="ARBA" id="ARBA00001968"/>
    </source>
</evidence>
<keyword evidence="2 3" id="KW-0378">Hydrolase</keyword>
<dbReference type="PANTHER" id="PTHR43213">
    <property type="entry name" value="BIFUNCTIONAL DTTP/UTP PYROPHOSPHATASE/METHYLTRANSFERASE PROTEIN-RELATED"/>
    <property type="match status" value="1"/>
</dbReference>
<organism evidence="4 5">
    <name type="scientific">Galactobacter caseinivorans</name>
    <dbReference type="NCBI Taxonomy" id="2676123"/>
    <lineage>
        <taxon>Bacteria</taxon>
        <taxon>Bacillati</taxon>
        <taxon>Actinomycetota</taxon>
        <taxon>Actinomycetes</taxon>
        <taxon>Micrococcales</taxon>
        <taxon>Micrococcaceae</taxon>
        <taxon>Galactobacter</taxon>
    </lineage>
</organism>
<dbReference type="Pfam" id="PF02545">
    <property type="entry name" value="Maf"/>
    <property type="match status" value="1"/>
</dbReference>
<dbReference type="GO" id="GO:0009117">
    <property type="term" value="P:nucleotide metabolic process"/>
    <property type="evidence" value="ECO:0007669"/>
    <property type="project" value="UniProtKB-KW"/>
</dbReference>
<sequence length="214" mass="22201">MSDSPLLLLASTSSSRRKILDDTGFAYTTLSPLVDEHAAVAEERALGRELTPRDEAQLLADAKATAAASRPEASGRLVLGCDSVFEFDGAAYGKPLDAEDAASRWKAMRGGVGVLHTGHTLVDTRESPAPSVSATVSTRVRFAEITDEEIQAYVATGEPLPCAGAFTVDGRAAAFVTGLEGDFHAVVGLSVAALRTLAAECGVPVTDLWAPTGA</sequence>
<dbReference type="EMBL" id="QQXL01000003">
    <property type="protein sequence ID" value="RKW70681.1"/>
    <property type="molecule type" value="Genomic_DNA"/>
</dbReference>